<dbReference type="Gene3D" id="1.10.10.10">
    <property type="entry name" value="Winged helix-like DNA-binding domain superfamily/Winged helix DNA-binding domain"/>
    <property type="match status" value="1"/>
</dbReference>
<comment type="function">
    <text evidence="1">Transcriptional repressor of xylose-utilizing enzymes.</text>
</comment>
<dbReference type="Gene3D" id="3.30.420.40">
    <property type="match status" value="2"/>
</dbReference>
<protein>
    <submittedName>
        <fullName evidence="4">ROK family protein</fullName>
    </submittedName>
</protein>
<dbReference type="SUPFAM" id="SSF46785">
    <property type="entry name" value="Winged helix' DNA-binding domain"/>
    <property type="match status" value="1"/>
</dbReference>
<dbReference type="SUPFAM" id="SSF53067">
    <property type="entry name" value="Actin-like ATPase domain"/>
    <property type="match status" value="1"/>
</dbReference>
<dbReference type="InterPro" id="IPR036390">
    <property type="entry name" value="WH_DNA-bd_sf"/>
</dbReference>
<keyword evidence="5" id="KW-1185">Reference proteome</keyword>
<dbReference type="PANTHER" id="PTHR18964">
    <property type="entry name" value="ROK (REPRESSOR, ORF, KINASE) FAMILY"/>
    <property type="match status" value="1"/>
</dbReference>
<dbReference type="InterPro" id="IPR036388">
    <property type="entry name" value="WH-like_DNA-bd_sf"/>
</dbReference>
<organism evidence="4 5">
    <name type="scientific">Paenibacillus puldeungensis</name>
    <dbReference type="NCBI Taxonomy" id="696536"/>
    <lineage>
        <taxon>Bacteria</taxon>
        <taxon>Bacillati</taxon>
        <taxon>Bacillota</taxon>
        <taxon>Bacilli</taxon>
        <taxon>Bacillales</taxon>
        <taxon>Paenibacillaceae</taxon>
        <taxon>Paenibacillus</taxon>
    </lineage>
</organism>
<dbReference type="Pfam" id="PF00480">
    <property type="entry name" value="ROK"/>
    <property type="match status" value="1"/>
</dbReference>
<comment type="caution">
    <text evidence="4">The sequence shown here is derived from an EMBL/GenBank/DDBJ whole genome shotgun (WGS) entry which is preliminary data.</text>
</comment>
<dbReference type="InterPro" id="IPR000600">
    <property type="entry name" value="ROK"/>
</dbReference>
<keyword evidence="3" id="KW-0859">Xylose metabolism</keyword>
<name>A0ABW3RRR0_9BACL</name>
<gene>
    <name evidence="4" type="ORF">ACFQ3W_00610</name>
</gene>
<sequence>MGKKVNLIKEMNLNKVRSVLKEAYTATKPQLAELTGLSVVTINSLVNTLLDAGEVFPDTILTSDGGRPAASFRYNSGFRMALVIYMHEYHGRDTAFYYVINLRGEVVERTLQHLVDVDVESFDAQIEKLLGKFPQIKVICFGIPGGEVNQKLVISDYEKMRGKSLSGHVGEKFHLPVLVENDINSAVMGYCHGNEIQDDQCVIGIYFPDKYPPGAGIYLHGDVYKGRNGLAGEIAFLPFGMDWASFDYNPAEIEKFIIKTIRAFCCMYNPDRIVLYGDRFNQATLNMIREKYQSPVEKIMLPEIILSTELNADFEAGIKQLAIKIIDTEQHSALDC</sequence>
<evidence type="ECO:0000256" key="2">
    <source>
        <dbReference type="ARBA" id="ARBA00006479"/>
    </source>
</evidence>
<accession>A0ABW3RRR0</accession>
<reference evidence="5" key="1">
    <citation type="journal article" date="2019" name="Int. J. Syst. Evol. Microbiol.">
        <title>The Global Catalogue of Microorganisms (GCM) 10K type strain sequencing project: providing services to taxonomists for standard genome sequencing and annotation.</title>
        <authorList>
            <consortium name="The Broad Institute Genomics Platform"/>
            <consortium name="The Broad Institute Genome Sequencing Center for Infectious Disease"/>
            <person name="Wu L."/>
            <person name="Ma J."/>
        </authorList>
    </citation>
    <scope>NUCLEOTIDE SEQUENCE [LARGE SCALE GENOMIC DNA]</scope>
    <source>
        <strain evidence="5">CCUG 59189</strain>
    </source>
</reference>
<keyword evidence="3" id="KW-0119">Carbohydrate metabolism</keyword>
<dbReference type="InterPro" id="IPR043129">
    <property type="entry name" value="ATPase_NBD"/>
</dbReference>
<proteinExistence type="inferred from homology"/>
<dbReference type="Proteomes" id="UP001597262">
    <property type="component" value="Unassembled WGS sequence"/>
</dbReference>
<dbReference type="EMBL" id="JBHTLM010000001">
    <property type="protein sequence ID" value="MFD1174810.1"/>
    <property type="molecule type" value="Genomic_DNA"/>
</dbReference>
<dbReference type="CDD" id="cd23763">
    <property type="entry name" value="ASKHA_ATPase_ROK"/>
    <property type="match status" value="1"/>
</dbReference>
<evidence type="ECO:0000313" key="5">
    <source>
        <dbReference type="Proteomes" id="UP001597262"/>
    </source>
</evidence>
<dbReference type="PANTHER" id="PTHR18964:SF149">
    <property type="entry name" value="BIFUNCTIONAL UDP-N-ACETYLGLUCOSAMINE 2-EPIMERASE_N-ACETYLMANNOSAMINE KINASE"/>
    <property type="match status" value="1"/>
</dbReference>
<evidence type="ECO:0000313" key="4">
    <source>
        <dbReference type="EMBL" id="MFD1174810.1"/>
    </source>
</evidence>
<dbReference type="RefSeq" id="WP_379315561.1">
    <property type="nucleotide sequence ID" value="NZ_JBHTLM010000001.1"/>
</dbReference>
<evidence type="ECO:0000256" key="3">
    <source>
        <dbReference type="ARBA" id="ARBA00022629"/>
    </source>
</evidence>
<evidence type="ECO:0000256" key="1">
    <source>
        <dbReference type="ARBA" id="ARBA00002486"/>
    </source>
</evidence>
<comment type="similarity">
    <text evidence="2">Belongs to the ROK (NagC/XylR) family.</text>
</comment>